<dbReference type="InterPro" id="IPR001173">
    <property type="entry name" value="Glyco_trans_2-like"/>
</dbReference>
<name>A0A5B9PFM2_9BACT</name>
<dbReference type="PANTHER" id="PTHR48090:SF7">
    <property type="entry name" value="RFBJ PROTEIN"/>
    <property type="match status" value="1"/>
</dbReference>
<dbReference type="SUPFAM" id="SSF53448">
    <property type="entry name" value="Nucleotide-diphospho-sugar transferases"/>
    <property type="match status" value="1"/>
</dbReference>
<organism evidence="3 4">
    <name type="scientific">Mariniblastus fucicola</name>
    <dbReference type="NCBI Taxonomy" id="980251"/>
    <lineage>
        <taxon>Bacteria</taxon>
        <taxon>Pseudomonadati</taxon>
        <taxon>Planctomycetota</taxon>
        <taxon>Planctomycetia</taxon>
        <taxon>Pirellulales</taxon>
        <taxon>Pirellulaceae</taxon>
        <taxon>Mariniblastus</taxon>
    </lineage>
</organism>
<dbReference type="AlphaFoldDB" id="A0A5B9PFM2"/>
<feature type="region of interest" description="Disordered" evidence="1">
    <location>
        <begin position="1"/>
        <end position="35"/>
    </location>
</feature>
<dbReference type="Proteomes" id="UP000322214">
    <property type="component" value="Chromosome"/>
</dbReference>
<dbReference type="KEGG" id="mff:MFFC18_39010"/>
<reference evidence="3 4" key="1">
    <citation type="submission" date="2019-08" db="EMBL/GenBank/DDBJ databases">
        <title>Deep-cultivation of Planctomycetes and their phenomic and genomic characterization uncovers novel biology.</title>
        <authorList>
            <person name="Wiegand S."/>
            <person name="Jogler M."/>
            <person name="Boedeker C."/>
            <person name="Pinto D."/>
            <person name="Vollmers J."/>
            <person name="Rivas-Marin E."/>
            <person name="Kohn T."/>
            <person name="Peeters S.H."/>
            <person name="Heuer A."/>
            <person name="Rast P."/>
            <person name="Oberbeckmann S."/>
            <person name="Bunk B."/>
            <person name="Jeske O."/>
            <person name="Meyerdierks A."/>
            <person name="Storesund J.E."/>
            <person name="Kallscheuer N."/>
            <person name="Luecker S."/>
            <person name="Lage O.M."/>
            <person name="Pohl T."/>
            <person name="Merkel B.J."/>
            <person name="Hornburger P."/>
            <person name="Mueller R.-W."/>
            <person name="Bruemmer F."/>
            <person name="Labrenz M."/>
            <person name="Spormann A.M."/>
            <person name="Op den Camp H."/>
            <person name="Overmann J."/>
            <person name="Amann R."/>
            <person name="Jetten M.S.M."/>
            <person name="Mascher T."/>
            <person name="Medema M.H."/>
            <person name="Devos D.P."/>
            <person name="Kaster A.-K."/>
            <person name="Ovreas L."/>
            <person name="Rohde M."/>
            <person name="Galperin M.Y."/>
            <person name="Jogler C."/>
        </authorList>
    </citation>
    <scope>NUCLEOTIDE SEQUENCE [LARGE SCALE GENOMIC DNA]</scope>
    <source>
        <strain evidence="3 4">FC18</strain>
    </source>
</reference>
<keyword evidence="3" id="KW-0328">Glycosyltransferase</keyword>
<evidence type="ECO:0000259" key="2">
    <source>
        <dbReference type="Pfam" id="PF00535"/>
    </source>
</evidence>
<proteinExistence type="predicted"/>
<dbReference type="CDD" id="cd04179">
    <property type="entry name" value="DPM_DPG-synthase_like"/>
    <property type="match status" value="1"/>
</dbReference>
<dbReference type="Gene3D" id="3.90.550.10">
    <property type="entry name" value="Spore Coat Polysaccharide Biosynthesis Protein SpsA, Chain A"/>
    <property type="match status" value="1"/>
</dbReference>
<dbReference type="STRING" id="980251.GCA_001642875_04199"/>
<evidence type="ECO:0000256" key="1">
    <source>
        <dbReference type="SAM" id="MobiDB-lite"/>
    </source>
</evidence>
<dbReference type="EMBL" id="CP042912">
    <property type="protein sequence ID" value="QEG23995.1"/>
    <property type="molecule type" value="Genomic_DNA"/>
</dbReference>
<dbReference type="Pfam" id="PF00535">
    <property type="entry name" value="Glycos_transf_2"/>
    <property type="match status" value="1"/>
</dbReference>
<keyword evidence="3" id="KW-0808">Transferase</keyword>
<feature type="domain" description="Glycosyltransferase 2-like" evidence="2">
    <location>
        <begin position="81"/>
        <end position="242"/>
    </location>
</feature>
<dbReference type="EC" id="2.4.1.54" evidence="3"/>
<evidence type="ECO:0000313" key="4">
    <source>
        <dbReference type="Proteomes" id="UP000322214"/>
    </source>
</evidence>
<dbReference type="GO" id="GO:0047267">
    <property type="term" value="F:undecaprenyl-phosphate mannosyltransferase activity"/>
    <property type="evidence" value="ECO:0007669"/>
    <property type="project" value="UniProtKB-EC"/>
</dbReference>
<protein>
    <submittedName>
        <fullName evidence="3">Undecaprenyl-phosphate mannosyltransferase</fullName>
        <ecNumber evidence="3">2.4.1.54</ecNumber>
    </submittedName>
</protein>
<evidence type="ECO:0000313" key="3">
    <source>
        <dbReference type="EMBL" id="QEG23995.1"/>
    </source>
</evidence>
<sequence length="305" mass="34033">MPRQGRPPTFHTAQNSAMSNPVAKLSNSTTQPDTDARFEEMLTRLRKCEGLVEQELDEYRSTETPVSEQDANETQRDYLLSIVIPVYNEEATVARVVSRVAALPLNSELVIVDDCSTDGTRAILGLVADLPQVQVILKDKNAGKGAALRTGFENATGDFIIVQDADLEYDPRDIPPIIQPLLRGEADIVYGSRFIGDVVHDESFIHRLGNAVLTQASNLFSGLNLTDMETCYKAFTREAMEAVDIEQERFGIEPEITAKLARRGFRFKEVPISFYESRGYDEGKKIGIKDLFNAFWCIGRYGISD</sequence>
<dbReference type="PANTHER" id="PTHR48090">
    <property type="entry name" value="UNDECAPRENYL-PHOSPHATE 4-DEOXY-4-FORMAMIDO-L-ARABINOSE TRANSFERASE-RELATED"/>
    <property type="match status" value="1"/>
</dbReference>
<accession>A0A5B9PFM2</accession>
<feature type="compositionally biased region" description="Polar residues" evidence="1">
    <location>
        <begin position="11"/>
        <end position="33"/>
    </location>
</feature>
<dbReference type="InterPro" id="IPR050256">
    <property type="entry name" value="Glycosyltransferase_2"/>
</dbReference>
<gene>
    <name evidence="3" type="ORF">MFFC18_39010</name>
</gene>
<dbReference type="InterPro" id="IPR029044">
    <property type="entry name" value="Nucleotide-diphossugar_trans"/>
</dbReference>
<keyword evidence="4" id="KW-1185">Reference proteome</keyword>